<dbReference type="InterPro" id="IPR027455">
    <property type="entry name" value="Sper_AcTfrase_N"/>
</dbReference>
<dbReference type="PROSITE" id="PS51186">
    <property type="entry name" value="GNAT"/>
    <property type="match status" value="1"/>
</dbReference>
<dbReference type="InterPro" id="IPR000182">
    <property type="entry name" value="GNAT_dom"/>
</dbReference>
<protein>
    <submittedName>
        <fullName evidence="2">Diamine N-acetyltransferase</fullName>
    </submittedName>
</protein>
<accession>A0A1H9KQJ7</accession>
<dbReference type="CDD" id="cd04301">
    <property type="entry name" value="NAT_SF"/>
    <property type="match status" value="1"/>
</dbReference>
<dbReference type="Pfam" id="PF00583">
    <property type="entry name" value="Acetyltransf_1"/>
    <property type="match status" value="1"/>
</dbReference>
<keyword evidence="2" id="KW-0808">Transferase</keyword>
<dbReference type="Proteomes" id="UP000199028">
    <property type="component" value="Unassembled WGS sequence"/>
</dbReference>
<dbReference type="InterPro" id="IPR016181">
    <property type="entry name" value="Acyl_CoA_acyltransferase"/>
</dbReference>
<dbReference type="GO" id="GO:0016747">
    <property type="term" value="F:acyltransferase activity, transferring groups other than amino-acyl groups"/>
    <property type="evidence" value="ECO:0007669"/>
    <property type="project" value="InterPro"/>
</dbReference>
<name>A0A1H9KQJ7_9PSEU</name>
<sequence length="164" mass="17728">MIRAMSAQIRLVEITDANRDAVVAVRVHPAQERFVASVKKSFVDARENPDAKPWFRAAYDGDVPVGFVMLSWDNVPGPGLYGPYFLWRLLVGAEHQGRGHGRAILGEVVALLRAAGAAELLTSCVPGEGSPEPFYRGFGFVPTGEADDDGEIILRLDLGPGSRP</sequence>
<feature type="domain" description="N-acetyltransferase" evidence="1">
    <location>
        <begin position="9"/>
        <end position="159"/>
    </location>
</feature>
<organism evidence="2 3">
    <name type="scientific">Lentzea flaviverrucosa</name>
    <dbReference type="NCBI Taxonomy" id="200379"/>
    <lineage>
        <taxon>Bacteria</taxon>
        <taxon>Bacillati</taxon>
        <taxon>Actinomycetota</taxon>
        <taxon>Actinomycetes</taxon>
        <taxon>Pseudonocardiales</taxon>
        <taxon>Pseudonocardiaceae</taxon>
        <taxon>Lentzea</taxon>
    </lineage>
</organism>
<evidence type="ECO:0000313" key="3">
    <source>
        <dbReference type="Proteomes" id="UP000199028"/>
    </source>
</evidence>
<proteinExistence type="predicted"/>
<evidence type="ECO:0000313" key="2">
    <source>
        <dbReference type="EMBL" id="SER01430.1"/>
    </source>
</evidence>
<reference evidence="3" key="1">
    <citation type="submission" date="2016-10" db="EMBL/GenBank/DDBJ databases">
        <authorList>
            <person name="Varghese N."/>
            <person name="Submissions S."/>
        </authorList>
    </citation>
    <scope>NUCLEOTIDE SEQUENCE [LARGE SCALE GENOMIC DNA]</scope>
    <source>
        <strain evidence="3">CGMCC 4.578</strain>
    </source>
</reference>
<dbReference type="Gene3D" id="3.40.630.30">
    <property type="match status" value="1"/>
</dbReference>
<dbReference type="EMBL" id="FOFT01000003">
    <property type="protein sequence ID" value="SER01430.1"/>
    <property type="molecule type" value="Genomic_DNA"/>
</dbReference>
<evidence type="ECO:0000259" key="1">
    <source>
        <dbReference type="PROSITE" id="PS51186"/>
    </source>
</evidence>
<dbReference type="SUPFAM" id="SSF55729">
    <property type="entry name" value="Acyl-CoA N-acyltransferases (Nat)"/>
    <property type="match status" value="1"/>
</dbReference>
<keyword evidence="3" id="KW-1185">Reference proteome</keyword>
<dbReference type="Gene3D" id="1.10.287.900">
    <property type="entry name" value="The crystal structure of the spermine/spermidine acetyltransferase from enterococcus faecali"/>
    <property type="match status" value="1"/>
</dbReference>
<dbReference type="AlphaFoldDB" id="A0A1H9KQJ7"/>
<gene>
    <name evidence="2" type="ORF">SAMN05216195_103682</name>
</gene>